<name>A0A844G4S0_9BACT</name>
<evidence type="ECO:0000313" key="1">
    <source>
        <dbReference type="EMBL" id="MST97611.1"/>
    </source>
</evidence>
<keyword evidence="2" id="KW-1185">Reference proteome</keyword>
<comment type="caution">
    <text evidence="1">The sequence shown here is derived from an EMBL/GenBank/DDBJ whole genome shotgun (WGS) entry which is preliminary data.</text>
</comment>
<accession>A0A844G4S0</accession>
<gene>
    <name evidence="1" type="ORF">FYJ85_11235</name>
</gene>
<dbReference type="RefSeq" id="WP_154418607.1">
    <property type="nucleotide sequence ID" value="NZ_VUNS01000011.1"/>
</dbReference>
<reference evidence="1 2" key="1">
    <citation type="submission" date="2019-08" db="EMBL/GenBank/DDBJ databases">
        <title>In-depth cultivation of the pig gut microbiome towards novel bacterial diversity and tailored functional studies.</title>
        <authorList>
            <person name="Wylensek D."/>
            <person name="Hitch T.C.A."/>
            <person name="Clavel T."/>
        </authorList>
    </citation>
    <scope>NUCLEOTIDE SEQUENCE [LARGE SCALE GENOMIC DNA]</scope>
    <source>
        <strain evidence="1 2">BBE-744-WT-12</strain>
    </source>
</reference>
<dbReference type="Proteomes" id="UP000435649">
    <property type="component" value="Unassembled WGS sequence"/>
</dbReference>
<proteinExistence type="predicted"/>
<dbReference type="EMBL" id="VUNS01000011">
    <property type="protein sequence ID" value="MST97611.1"/>
    <property type="molecule type" value="Genomic_DNA"/>
</dbReference>
<sequence>MMRRNDIFTPDMTVKAEWDGKKYDCIAGGVDRGKRQFAEATLENTTSTARFWLADFPSGPPAIGDRLTISGEVFRILDSHRFGPFIKYALGGEYGRK</sequence>
<protein>
    <submittedName>
        <fullName evidence="1">Uncharacterized protein</fullName>
    </submittedName>
</protein>
<organism evidence="1 2">
    <name type="scientific">Victivallis lenta</name>
    <dbReference type="NCBI Taxonomy" id="2606640"/>
    <lineage>
        <taxon>Bacteria</taxon>
        <taxon>Pseudomonadati</taxon>
        <taxon>Lentisphaerota</taxon>
        <taxon>Lentisphaeria</taxon>
        <taxon>Victivallales</taxon>
        <taxon>Victivallaceae</taxon>
        <taxon>Victivallis</taxon>
    </lineage>
</organism>
<evidence type="ECO:0000313" key="2">
    <source>
        <dbReference type="Proteomes" id="UP000435649"/>
    </source>
</evidence>
<dbReference type="AlphaFoldDB" id="A0A844G4S0"/>